<dbReference type="InterPro" id="IPR025714">
    <property type="entry name" value="Methyltranfer_dom"/>
</dbReference>
<dbReference type="STRING" id="1121390.SAMN02746041_01607"/>
<dbReference type="InterPro" id="IPR050377">
    <property type="entry name" value="Radical_SAM_PqqE_MftC-like"/>
</dbReference>
<keyword evidence="9" id="KW-1185">Reference proteome</keyword>
<evidence type="ECO:0000256" key="1">
    <source>
        <dbReference type="ARBA" id="ARBA00001966"/>
    </source>
</evidence>
<dbReference type="Pfam" id="PF04055">
    <property type="entry name" value="Radical_SAM"/>
    <property type="match status" value="1"/>
</dbReference>
<dbReference type="GO" id="GO:0046872">
    <property type="term" value="F:metal ion binding"/>
    <property type="evidence" value="ECO:0007669"/>
    <property type="project" value="UniProtKB-KW"/>
</dbReference>
<dbReference type="RefSeq" id="WP_084057364.1">
    <property type="nucleotide sequence ID" value="NZ_FWXF01000007.1"/>
</dbReference>
<dbReference type="Pfam" id="PF13847">
    <property type="entry name" value="Methyltransf_31"/>
    <property type="match status" value="1"/>
</dbReference>
<dbReference type="InterPro" id="IPR007197">
    <property type="entry name" value="rSAM"/>
</dbReference>
<feature type="region of interest" description="Disordered" evidence="6">
    <location>
        <begin position="755"/>
        <end position="780"/>
    </location>
</feature>
<dbReference type="Pfam" id="PF18978">
    <property type="entry name" value="DUF5714"/>
    <property type="match status" value="1"/>
</dbReference>
<accession>A0A1W1XHJ3</accession>
<evidence type="ECO:0000256" key="3">
    <source>
        <dbReference type="ARBA" id="ARBA00022723"/>
    </source>
</evidence>
<dbReference type="CDD" id="cd02440">
    <property type="entry name" value="AdoMet_MTases"/>
    <property type="match status" value="1"/>
</dbReference>
<evidence type="ECO:0000256" key="6">
    <source>
        <dbReference type="SAM" id="MobiDB-lite"/>
    </source>
</evidence>
<dbReference type="PANTHER" id="PTHR11228">
    <property type="entry name" value="RADICAL SAM DOMAIN PROTEIN"/>
    <property type="match status" value="1"/>
</dbReference>
<dbReference type="SFLD" id="SFLDS00029">
    <property type="entry name" value="Radical_SAM"/>
    <property type="match status" value="1"/>
</dbReference>
<evidence type="ECO:0000256" key="4">
    <source>
        <dbReference type="ARBA" id="ARBA00023004"/>
    </source>
</evidence>
<evidence type="ECO:0000313" key="9">
    <source>
        <dbReference type="Proteomes" id="UP000192783"/>
    </source>
</evidence>
<evidence type="ECO:0000259" key="7">
    <source>
        <dbReference type="PROSITE" id="PS51918"/>
    </source>
</evidence>
<dbReference type="InterPro" id="IPR029063">
    <property type="entry name" value="SAM-dependent_MTases_sf"/>
</dbReference>
<organism evidence="8 9">
    <name type="scientific">Desulfacinum hydrothermale DSM 13146</name>
    <dbReference type="NCBI Taxonomy" id="1121390"/>
    <lineage>
        <taxon>Bacteria</taxon>
        <taxon>Pseudomonadati</taxon>
        <taxon>Thermodesulfobacteriota</taxon>
        <taxon>Syntrophobacteria</taxon>
        <taxon>Syntrophobacterales</taxon>
        <taxon>Syntrophobacteraceae</taxon>
        <taxon>Desulfacinum</taxon>
    </lineage>
</organism>
<keyword evidence="4" id="KW-0408">Iron</keyword>
<evidence type="ECO:0000256" key="5">
    <source>
        <dbReference type="ARBA" id="ARBA00023014"/>
    </source>
</evidence>
<reference evidence="8 9" key="1">
    <citation type="submission" date="2017-04" db="EMBL/GenBank/DDBJ databases">
        <authorList>
            <person name="Afonso C.L."/>
            <person name="Miller P.J."/>
            <person name="Scott M.A."/>
            <person name="Spackman E."/>
            <person name="Goraichik I."/>
            <person name="Dimitrov K.M."/>
            <person name="Suarez D.L."/>
            <person name="Swayne D.E."/>
        </authorList>
    </citation>
    <scope>NUCLEOTIDE SEQUENCE [LARGE SCALE GENOMIC DNA]</scope>
    <source>
        <strain evidence="8 9">DSM 13146</strain>
    </source>
</reference>
<comment type="cofactor">
    <cofactor evidence="1">
        <name>[4Fe-4S] cluster</name>
        <dbReference type="ChEBI" id="CHEBI:49883"/>
    </cofactor>
</comment>
<dbReference type="Gene3D" id="3.20.20.70">
    <property type="entry name" value="Aldolase class I"/>
    <property type="match status" value="1"/>
</dbReference>
<evidence type="ECO:0000256" key="2">
    <source>
        <dbReference type="ARBA" id="ARBA00022691"/>
    </source>
</evidence>
<sequence length="1027" mass="112327">MAFDPREWMRMHWDTTPIYVRPDPPCWMVPNEPGDRLLLEATAKPGRLPTHDADRFWNRLPEAAPSDYTGRADLLRPRHLKEFWIHLTDRCNLSCRHCLFASSPSQARELPAAAVLEAARQAHELGCRLFALTGGEPLVHRDFPRIIEALLELSDTHVVVLTNGLAARSVLEKNHWDPERLHLQVSLDGLEERHDAVRGKGTFARTVRGLREISRMGIPFTLSMCPTRSNLDDVPHMPELARQVGASNIHFMWYFVRGRGVSEEFVPPGELFSTVRRAAQRAQSLGISVDNLQALASQVFSPAGTRHDGSGMAWESLALGPDGNLYPSAALVGLPELAVPWPHGLEKAWKESPLFQQIRRETAARLDHPLRFILGGGDPDHSYLAGGRFLGSDPYMALYEKLALWLISHRAPSAVPAHGPALRLKMGDILESCGNGHGGVAFTHSNCLLALAAPSSLSVVRDFYSEAAARPKLDILNPVHYPEDLMAHIPEQYRFRGYGCGSPVVDAGLREGQTVVDLGCGAGVECFIASKRVGRHGRVIGIDMLEAMLKRARTGAQHTAKRLCYQNMTFLRSLLESLPLEDRTADVVLSNCVLNLSTDKRRAFQEIHRILRPGGKLVVSDVVCDTDPYPAVRNDPVLHGECIAGALTQRDLVGILEESGFSSVRLIKRFPYRVVRGHRFHSLTFEARKEGADAAVPVLYPGPFAAVVTFSGRRLTAGPVHRIPQWEAEVLNDQLWVLDSAGAVTNREETDCCACSPPEEPPSARSDAAPTPPNSPAFGEDRSIALKRRSGCMVCGEPLSYESSEVLRTCSYCGGRFLSSARCLKGHFVCDACHSRDALSVMEHICLASSETDLIALMDKIRRHPAMPVHGPEHHALVPAVIVTAYRNAGGPVGEDQIRSALRRGSRIPGGSCGFMGCCGAAVGVGIAFSILVEANPVKGPQRRLAQQATQAALAEIAALDAARCCQRDSWIALKKAAELSNHILDRPLGANHPLKCRQQAKNRECLGATCPLLRNLNGCADQGISA</sequence>
<dbReference type="OrthoDB" id="9765084at2"/>
<dbReference type="GO" id="GO:0003824">
    <property type="term" value="F:catalytic activity"/>
    <property type="evidence" value="ECO:0007669"/>
    <property type="project" value="InterPro"/>
</dbReference>
<dbReference type="Proteomes" id="UP000192783">
    <property type="component" value="Unassembled WGS sequence"/>
</dbReference>
<name>A0A1W1XHJ3_9BACT</name>
<dbReference type="Gene3D" id="3.40.50.150">
    <property type="entry name" value="Vaccinia Virus protein VP39"/>
    <property type="match status" value="1"/>
</dbReference>
<dbReference type="PROSITE" id="PS51918">
    <property type="entry name" value="RADICAL_SAM"/>
    <property type="match status" value="1"/>
</dbReference>
<protein>
    <submittedName>
        <fullName evidence="8">Radical SAM superfamily enzyme, MoaA/NifB/PqqE/SkfB family</fullName>
    </submittedName>
</protein>
<dbReference type="InterPro" id="IPR013785">
    <property type="entry name" value="Aldolase_TIM"/>
</dbReference>
<dbReference type="InterPro" id="IPR043768">
    <property type="entry name" value="DUF5714"/>
</dbReference>
<dbReference type="SUPFAM" id="SSF53335">
    <property type="entry name" value="S-adenosyl-L-methionine-dependent methyltransferases"/>
    <property type="match status" value="1"/>
</dbReference>
<dbReference type="SUPFAM" id="SSF102114">
    <property type="entry name" value="Radical SAM enzymes"/>
    <property type="match status" value="1"/>
</dbReference>
<feature type="domain" description="Radical SAM core" evidence="7">
    <location>
        <begin position="75"/>
        <end position="288"/>
    </location>
</feature>
<dbReference type="PANTHER" id="PTHR11228:SF7">
    <property type="entry name" value="PQQA PEPTIDE CYCLASE"/>
    <property type="match status" value="1"/>
</dbReference>
<keyword evidence="3" id="KW-0479">Metal-binding</keyword>
<dbReference type="AlphaFoldDB" id="A0A1W1XHJ3"/>
<keyword evidence="2" id="KW-0949">S-adenosyl-L-methionine</keyword>
<keyword evidence="5" id="KW-0411">Iron-sulfur</keyword>
<dbReference type="SFLD" id="SFLDG01067">
    <property type="entry name" value="SPASM/twitch_domain_containing"/>
    <property type="match status" value="1"/>
</dbReference>
<dbReference type="InterPro" id="IPR058240">
    <property type="entry name" value="rSAM_sf"/>
</dbReference>
<gene>
    <name evidence="8" type="ORF">SAMN02746041_01607</name>
</gene>
<dbReference type="SFLD" id="SFLDG01386">
    <property type="entry name" value="main_SPASM_domain-containing"/>
    <property type="match status" value="1"/>
</dbReference>
<dbReference type="EMBL" id="FWXF01000007">
    <property type="protein sequence ID" value="SMC22968.1"/>
    <property type="molecule type" value="Genomic_DNA"/>
</dbReference>
<evidence type="ECO:0000313" key="8">
    <source>
        <dbReference type="EMBL" id="SMC22968.1"/>
    </source>
</evidence>
<dbReference type="GO" id="GO:0051536">
    <property type="term" value="F:iron-sulfur cluster binding"/>
    <property type="evidence" value="ECO:0007669"/>
    <property type="project" value="UniProtKB-KW"/>
</dbReference>
<dbReference type="CDD" id="cd01335">
    <property type="entry name" value="Radical_SAM"/>
    <property type="match status" value="1"/>
</dbReference>
<proteinExistence type="predicted"/>